<accession>A0A3N0B4Y3</accession>
<dbReference type="Gene3D" id="3.20.70.20">
    <property type="match status" value="1"/>
</dbReference>
<dbReference type="InterPro" id="IPR012833">
    <property type="entry name" value="NrdD"/>
</dbReference>
<dbReference type="EMBL" id="QIBX01000001">
    <property type="protein sequence ID" value="RNL41960.1"/>
    <property type="molecule type" value="Genomic_DNA"/>
</dbReference>
<dbReference type="Proteomes" id="UP000269591">
    <property type="component" value="Unassembled WGS sequence"/>
</dbReference>
<name>A0A3N0B4Y3_9ACTN</name>
<evidence type="ECO:0000313" key="5">
    <source>
        <dbReference type="EMBL" id="RNL41960.1"/>
    </source>
</evidence>
<dbReference type="PROSITE" id="PS51161">
    <property type="entry name" value="ATP_CONE"/>
    <property type="match status" value="1"/>
</dbReference>
<reference evidence="6" key="1">
    <citation type="submission" date="2018-05" db="EMBL/GenBank/DDBJ databases">
        <title>Genome Sequencing of selected type strains of the family Eggerthellaceae.</title>
        <authorList>
            <person name="Danylec N."/>
            <person name="Stoll D.A."/>
            <person name="Doetsch A."/>
            <person name="Huch M."/>
        </authorList>
    </citation>
    <scope>NUCLEOTIDE SEQUENCE [LARGE SCALE GENOMIC DNA]</scope>
    <source>
        <strain evidence="6">DSM 24851</strain>
    </source>
</reference>
<dbReference type="GO" id="GO:0005524">
    <property type="term" value="F:ATP binding"/>
    <property type="evidence" value="ECO:0007669"/>
    <property type="project" value="UniProtKB-UniRule"/>
</dbReference>
<evidence type="ECO:0000259" key="4">
    <source>
        <dbReference type="PROSITE" id="PS51161"/>
    </source>
</evidence>
<dbReference type="PANTHER" id="PTHR21075:SF0">
    <property type="entry name" value="ANAEROBIC RIBONUCLEOSIDE-TRIPHOSPHATE REDUCTASE"/>
    <property type="match status" value="1"/>
</dbReference>
<dbReference type="GO" id="GO:0006260">
    <property type="term" value="P:DNA replication"/>
    <property type="evidence" value="ECO:0007669"/>
    <property type="project" value="InterPro"/>
</dbReference>
<proteinExistence type="predicted"/>
<evidence type="ECO:0000256" key="1">
    <source>
        <dbReference type="ARBA" id="ARBA00022741"/>
    </source>
</evidence>
<dbReference type="NCBIfam" id="NF006732">
    <property type="entry name" value="PRK09263.1"/>
    <property type="match status" value="1"/>
</dbReference>
<comment type="caution">
    <text evidence="5">The sequence shown here is derived from an EMBL/GenBank/DDBJ whole genome shotgun (WGS) entry which is preliminary data.</text>
</comment>
<organism evidence="5 6">
    <name type="scientific">Slackia equolifaciens</name>
    <dbReference type="NCBI Taxonomy" id="498718"/>
    <lineage>
        <taxon>Bacteria</taxon>
        <taxon>Bacillati</taxon>
        <taxon>Actinomycetota</taxon>
        <taxon>Coriobacteriia</taxon>
        <taxon>Eggerthellales</taxon>
        <taxon>Eggerthellaceae</taxon>
        <taxon>Slackia</taxon>
    </lineage>
</organism>
<dbReference type="GO" id="GO:0031250">
    <property type="term" value="C:anaerobic ribonucleoside-triphosphate reductase complex"/>
    <property type="evidence" value="ECO:0007669"/>
    <property type="project" value="TreeGrafter"/>
</dbReference>
<dbReference type="PANTHER" id="PTHR21075">
    <property type="entry name" value="ANAEROBIC RIBONUCLEOSIDE-TRIPHOSPHATE REDUCTASE"/>
    <property type="match status" value="1"/>
</dbReference>
<gene>
    <name evidence="5" type="ORF">DMP06_00685</name>
</gene>
<sequence>MKIIKRSGSEVAFDIDKIVRAIEGANNEAEAPERLTADQIAFAAHSVEWLCERAGHTVSVEEIQDMVENQIMALGRYDVARRYIIYRYVQSLKRTANTTDDRILSLIECNNEEVKQENSNKNPTVNSVQRDYMAGEVSKDLTMRMLLPQDVVKAHEEGIIHFHDSDYFAQHMHNCDLVNLEDMLQNGTVISGTMIERPHSFSTACNIATQIIAQVASCQYGGQSISLTHLAPFVDVSRQKIRRQVLDEINTLGLEASPDKVSEVVENRLRDEIRRGVQTIQYQVVTLMTTNGQAPFVTVFMYLGEARTDAERHDLAMIIEEVLRQRYEGVKNEAGVWITPAFPKLIYVLEEANIHEDSPYFYLTKLAAKCTAKRMVPDYISEKKMRELKLSKGEKPGEGDCYTCMGCRSFLTPDRSGNGFDNVANAGNYEPGKPKYYGRFNQGVVTINLVDVACSSGRDMNKFWEIFDERLELCHRALMCRHERLKGTLSDAAPILWQYGALARLKKGETIDKLLYGGYSTISLGYAGLYECVKYMTGKSHTDEEATPFAMQVMQHMNDKCAEWKAESNIDFSLYGTPLESTTYKFAKALQRRFGVIEGITDKGYITNSYHVHVSEEIDAFTKLKFESEFQQLSPGGAISYVEVPNMQDNLQAVIRVMQYIYDHIMYAELNTKSDYCQVCGYDGEIQIVEDDGKLVWECPHCGNRDQEKLNVARRTCGYIGTQFWNQGRTEEIKDRVLHL</sequence>
<dbReference type="Pfam" id="PF03477">
    <property type="entry name" value="ATP-cone"/>
    <property type="match status" value="1"/>
</dbReference>
<dbReference type="OrthoDB" id="9804622at2"/>
<evidence type="ECO:0000256" key="2">
    <source>
        <dbReference type="ARBA" id="ARBA00022840"/>
    </source>
</evidence>
<keyword evidence="1 3" id="KW-0547">Nucleotide-binding</keyword>
<dbReference type="AlphaFoldDB" id="A0A3N0B4Y3"/>
<dbReference type="RefSeq" id="WP_123207821.1">
    <property type="nucleotide sequence ID" value="NZ_JBHTHO010000004.1"/>
</dbReference>
<feature type="domain" description="ATP-cone" evidence="4">
    <location>
        <begin position="1"/>
        <end position="94"/>
    </location>
</feature>
<evidence type="ECO:0000256" key="3">
    <source>
        <dbReference type="PROSITE-ProRule" id="PRU00492"/>
    </source>
</evidence>
<keyword evidence="2 3" id="KW-0067">ATP-binding</keyword>
<dbReference type="GO" id="GO:0004748">
    <property type="term" value="F:ribonucleoside-diphosphate reductase activity, thioredoxin disulfide as acceptor"/>
    <property type="evidence" value="ECO:0007669"/>
    <property type="project" value="TreeGrafter"/>
</dbReference>
<dbReference type="InterPro" id="IPR005144">
    <property type="entry name" value="ATP-cone_dom"/>
</dbReference>
<evidence type="ECO:0000313" key="6">
    <source>
        <dbReference type="Proteomes" id="UP000269591"/>
    </source>
</evidence>
<dbReference type="SUPFAM" id="SSF51998">
    <property type="entry name" value="PFL-like glycyl radical enzymes"/>
    <property type="match status" value="1"/>
</dbReference>
<protein>
    <submittedName>
        <fullName evidence="5">Anaerobic ribonucleoside-triphosphate reductase</fullName>
    </submittedName>
</protein>
<dbReference type="GO" id="GO:0008998">
    <property type="term" value="F:ribonucleoside-triphosphate reductase (thioredoxin) activity"/>
    <property type="evidence" value="ECO:0007669"/>
    <property type="project" value="InterPro"/>
</dbReference>
<dbReference type="NCBIfam" id="TIGR02487">
    <property type="entry name" value="NrdD"/>
    <property type="match status" value="1"/>
</dbReference>
<dbReference type="GO" id="GO:0009265">
    <property type="term" value="P:2'-deoxyribonucleotide biosynthetic process"/>
    <property type="evidence" value="ECO:0007669"/>
    <property type="project" value="TreeGrafter"/>
</dbReference>
<dbReference type="Pfam" id="PF13597">
    <property type="entry name" value="NRDD"/>
    <property type="match status" value="1"/>
</dbReference>
<keyword evidence="6" id="KW-1185">Reference proteome</keyword>